<keyword evidence="1 2" id="KW-0732">Signal</keyword>
<evidence type="ECO:0000313" key="4">
    <source>
        <dbReference type="EMBL" id="WCL53551.1"/>
    </source>
</evidence>
<name>A0AAF0BLU4_9PROT</name>
<proteinExistence type="predicted"/>
<dbReference type="InterPro" id="IPR027385">
    <property type="entry name" value="Beta-barrel_OMP"/>
</dbReference>
<dbReference type="InterPro" id="IPR011250">
    <property type="entry name" value="OMP/PagP_B-barrel"/>
</dbReference>
<reference evidence="4" key="1">
    <citation type="submission" date="2023-01" db="EMBL/GenBank/DDBJ databases">
        <title>The genome sequence of Kordiimonadaceae bacterium 6D33.</title>
        <authorList>
            <person name="Liu Y."/>
        </authorList>
    </citation>
    <scope>NUCLEOTIDE SEQUENCE</scope>
    <source>
        <strain evidence="4">6D33</strain>
    </source>
</reference>
<sequence>MLSKTILLAPMMAMVSVPVLAQEKPFDGLYLGGEIGRSDFDLDLEPGDQAVAFDDSGMIYGGVIGARSQFDSGLVLGVEGRIAEPDFNLSLTEGADVISLEPRMQYGVDGVVGFVPGAMPNTLFFGKAGYMRARSRMTFPGGETETDGTDAFRWGGGIEQSLSQNISLRAQAVRSNYDTVDNIDLKDWQVTAGLLFKF</sequence>
<evidence type="ECO:0000259" key="3">
    <source>
        <dbReference type="Pfam" id="PF13505"/>
    </source>
</evidence>
<dbReference type="RefSeq" id="WP_289503063.1">
    <property type="nucleotide sequence ID" value="NZ_CP116805.1"/>
</dbReference>
<accession>A0AAF0BLU4</accession>
<gene>
    <name evidence="4" type="ORF">PH603_13510</name>
</gene>
<dbReference type="Gene3D" id="2.40.160.20">
    <property type="match status" value="1"/>
</dbReference>
<feature type="signal peptide" evidence="2">
    <location>
        <begin position="1"/>
        <end position="21"/>
    </location>
</feature>
<dbReference type="Proteomes" id="UP001217500">
    <property type="component" value="Chromosome"/>
</dbReference>
<dbReference type="AlphaFoldDB" id="A0AAF0BLU4"/>
<protein>
    <submittedName>
        <fullName evidence="4">Porin family protein</fullName>
    </submittedName>
</protein>
<organism evidence="4 5">
    <name type="scientific">Gimibacter soli</name>
    <dbReference type="NCBI Taxonomy" id="3024400"/>
    <lineage>
        <taxon>Bacteria</taxon>
        <taxon>Pseudomonadati</taxon>
        <taxon>Pseudomonadota</taxon>
        <taxon>Alphaproteobacteria</taxon>
        <taxon>Kordiimonadales</taxon>
        <taxon>Temperatibacteraceae</taxon>
        <taxon>Gimibacter</taxon>
    </lineage>
</organism>
<evidence type="ECO:0000313" key="5">
    <source>
        <dbReference type="Proteomes" id="UP001217500"/>
    </source>
</evidence>
<dbReference type="SUPFAM" id="SSF56925">
    <property type="entry name" value="OMPA-like"/>
    <property type="match status" value="1"/>
</dbReference>
<evidence type="ECO:0000256" key="2">
    <source>
        <dbReference type="SAM" id="SignalP"/>
    </source>
</evidence>
<feature type="chain" id="PRO_5042019148" evidence="2">
    <location>
        <begin position="22"/>
        <end position="198"/>
    </location>
</feature>
<dbReference type="Pfam" id="PF13505">
    <property type="entry name" value="OMP_b-brl"/>
    <property type="match status" value="1"/>
</dbReference>
<dbReference type="KEGG" id="gso:PH603_13510"/>
<feature type="domain" description="Outer membrane protein beta-barrel" evidence="3">
    <location>
        <begin position="8"/>
        <end position="196"/>
    </location>
</feature>
<keyword evidence="5" id="KW-1185">Reference proteome</keyword>
<evidence type="ECO:0000256" key="1">
    <source>
        <dbReference type="ARBA" id="ARBA00022729"/>
    </source>
</evidence>
<dbReference type="EMBL" id="CP116805">
    <property type="protein sequence ID" value="WCL53551.1"/>
    <property type="molecule type" value="Genomic_DNA"/>
</dbReference>